<evidence type="ECO:0000313" key="1">
    <source>
        <dbReference type="EMBL" id="MBB3163456.1"/>
    </source>
</evidence>
<organism evidence="1 2">
    <name type="scientific">Rhizobium laguerreae</name>
    <dbReference type="NCBI Taxonomy" id="1076926"/>
    <lineage>
        <taxon>Bacteria</taxon>
        <taxon>Pseudomonadati</taxon>
        <taxon>Pseudomonadota</taxon>
        <taxon>Alphaproteobacteria</taxon>
        <taxon>Hyphomicrobiales</taxon>
        <taxon>Rhizobiaceae</taxon>
        <taxon>Rhizobium/Agrobacterium group</taxon>
        <taxon>Rhizobium</taxon>
    </lineage>
</organism>
<sequence length="46" mass="5085">MAESETNTSQLGHSKKIHAEFVVAGCNPSETFQFTEESLNEVPLFV</sequence>
<keyword evidence="2" id="KW-1185">Reference proteome</keyword>
<dbReference type="Proteomes" id="UP000542811">
    <property type="component" value="Unassembled WGS sequence"/>
</dbReference>
<proteinExistence type="predicted"/>
<comment type="caution">
    <text evidence="1">The sequence shown here is derived from an EMBL/GenBank/DDBJ whole genome shotgun (WGS) entry which is preliminary data.</text>
</comment>
<accession>A0ABR6GC64</accession>
<reference evidence="1 2" key="1">
    <citation type="submission" date="2020-08" db="EMBL/GenBank/DDBJ databases">
        <title>Genomic Encyclopedia of Type Strains, Phase III (KMG-III): the genomes of soil and plant-associated and newly described type strains.</title>
        <authorList>
            <person name="Whitman W."/>
        </authorList>
    </citation>
    <scope>NUCLEOTIDE SEQUENCE [LARGE SCALE GENOMIC DNA]</scope>
    <source>
        <strain evidence="1 2">CECT 8280</strain>
    </source>
</reference>
<evidence type="ECO:0000313" key="2">
    <source>
        <dbReference type="Proteomes" id="UP000542811"/>
    </source>
</evidence>
<protein>
    <submittedName>
        <fullName evidence="1">Uncharacterized protein</fullName>
    </submittedName>
</protein>
<name>A0ABR6GC64_9HYPH</name>
<dbReference type="EMBL" id="JACHXX010000005">
    <property type="protein sequence ID" value="MBB3163456.1"/>
    <property type="molecule type" value="Genomic_DNA"/>
</dbReference>
<gene>
    <name evidence="1" type="ORF">FHS25_003936</name>
</gene>